<evidence type="ECO:0000256" key="1">
    <source>
        <dbReference type="ARBA" id="ARBA00011738"/>
    </source>
</evidence>
<dbReference type="PANTHER" id="PTHR43969:SF9">
    <property type="entry name" value="GLUTATHIONE S TRANSFERASE D10, ISOFORM A-RELATED"/>
    <property type="match status" value="1"/>
</dbReference>
<dbReference type="GO" id="GO:0006749">
    <property type="term" value="P:glutathione metabolic process"/>
    <property type="evidence" value="ECO:0007669"/>
    <property type="project" value="TreeGrafter"/>
</dbReference>
<dbReference type="Pfam" id="PF00043">
    <property type="entry name" value="GST_C"/>
    <property type="match status" value="1"/>
</dbReference>
<dbReference type="CDD" id="cd00570">
    <property type="entry name" value="GST_N_family"/>
    <property type="match status" value="1"/>
</dbReference>
<dbReference type="EC" id="2.5.1.18" evidence="4"/>
<dbReference type="PANTHER" id="PTHR43969">
    <property type="entry name" value="GLUTATHIONE S TRANSFERASE D10, ISOFORM A-RELATED"/>
    <property type="match status" value="1"/>
</dbReference>
<evidence type="ECO:0000259" key="2">
    <source>
        <dbReference type="PROSITE" id="PS50404"/>
    </source>
</evidence>
<dbReference type="Pfam" id="PF13409">
    <property type="entry name" value="GST_N_2"/>
    <property type="match status" value="1"/>
</dbReference>
<dbReference type="SFLD" id="SFLDS00019">
    <property type="entry name" value="Glutathione_Transferase_(cytos"/>
    <property type="match status" value="1"/>
</dbReference>
<comment type="subunit">
    <text evidence="1">Homodimer.</text>
</comment>
<dbReference type="PROSITE" id="PS50404">
    <property type="entry name" value="GST_NTER"/>
    <property type="match status" value="1"/>
</dbReference>
<dbReference type="GO" id="GO:0004364">
    <property type="term" value="F:glutathione transferase activity"/>
    <property type="evidence" value="ECO:0007669"/>
    <property type="project" value="UniProtKB-EC"/>
</dbReference>
<proteinExistence type="predicted"/>
<dbReference type="Gene3D" id="1.20.1050.10">
    <property type="match status" value="1"/>
</dbReference>
<organism evidence="4">
    <name type="scientific">uncultured Alphaproteobacteria bacterium</name>
    <dbReference type="NCBI Taxonomy" id="91750"/>
    <lineage>
        <taxon>Bacteria</taxon>
        <taxon>Pseudomonadati</taxon>
        <taxon>Pseudomonadota</taxon>
        <taxon>Alphaproteobacteria</taxon>
        <taxon>environmental samples</taxon>
    </lineage>
</organism>
<dbReference type="CDD" id="cd00299">
    <property type="entry name" value="GST_C_family"/>
    <property type="match status" value="1"/>
</dbReference>
<dbReference type="InterPro" id="IPR004046">
    <property type="entry name" value="GST_C"/>
</dbReference>
<gene>
    <name evidence="4" type="ORF">PlAlph_0390</name>
</gene>
<dbReference type="PROSITE" id="PS50405">
    <property type="entry name" value="GST_CTER"/>
    <property type="match status" value="1"/>
</dbReference>
<protein>
    <submittedName>
        <fullName evidence="4">Glutathione S-transferase</fullName>
        <ecNumber evidence="4">2.5.1.18</ecNumber>
    </submittedName>
</protein>
<name>A0A6G8F1S5_9PROT</name>
<dbReference type="SUPFAM" id="SSF47616">
    <property type="entry name" value="GST C-terminal domain-like"/>
    <property type="match status" value="1"/>
</dbReference>
<sequence length="223" mass="26072">MVLLIHHPISPFSRKVRLLMGEKQILFVLKEEEPWNMSQEALRLNPAGELPIFVYDGNVITGNNAICEFLDEAYKQKEMPLINGDIRHHAEIRRLTEWFDTKFYREVYRNIVTEKVFKRFMAGAAPDSRILKKGLNNLNFHMEYLDWLCETRKFLAGDNFSLADISAAAQLSIIDYLGDIPWEGYKNAKVWYSKIKSRPSFKEILKDNIKGILPSKHYNNLDF</sequence>
<keyword evidence="4" id="KW-0808">Transferase</keyword>
<evidence type="ECO:0000313" key="4">
    <source>
        <dbReference type="EMBL" id="QIM10285.1"/>
    </source>
</evidence>
<dbReference type="InterPro" id="IPR036249">
    <property type="entry name" value="Thioredoxin-like_sf"/>
</dbReference>
<dbReference type="InterPro" id="IPR040079">
    <property type="entry name" value="Glutathione_S-Trfase"/>
</dbReference>
<dbReference type="InterPro" id="IPR004045">
    <property type="entry name" value="Glutathione_S-Trfase_N"/>
</dbReference>
<dbReference type="EMBL" id="MN990728">
    <property type="protein sequence ID" value="QIM10285.1"/>
    <property type="molecule type" value="Genomic_DNA"/>
</dbReference>
<dbReference type="InterPro" id="IPR010987">
    <property type="entry name" value="Glutathione-S-Trfase_C-like"/>
</dbReference>
<accession>A0A6G8F1S5</accession>
<dbReference type="InterPro" id="IPR036282">
    <property type="entry name" value="Glutathione-S-Trfase_C_sf"/>
</dbReference>
<dbReference type="Gene3D" id="3.40.30.10">
    <property type="entry name" value="Glutaredoxin"/>
    <property type="match status" value="1"/>
</dbReference>
<dbReference type="SUPFAM" id="SSF52833">
    <property type="entry name" value="Thioredoxin-like"/>
    <property type="match status" value="1"/>
</dbReference>
<evidence type="ECO:0000259" key="3">
    <source>
        <dbReference type="PROSITE" id="PS50405"/>
    </source>
</evidence>
<reference evidence="4" key="1">
    <citation type="journal article" date="2020" name="J. ISSAAS">
        <title>Lactobacilli and other gastrointestinal microbiota of Peromyscus leucopus, reservoir host for agents of Lyme disease and other zoonoses in North America.</title>
        <authorList>
            <person name="Milovic A."/>
            <person name="Bassam K."/>
            <person name="Shao H."/>
            <person name="Chatzistamou I."/>
            <person name="Tufts D.M."/>
            <person name="Diuk-Wasser M."/>
            <person name="Barbour A.G."/>
        </authorList>
    </citation>
    <scope>NUCLEOTIDE SEQUENCE</scope>
    <source>
        <strain evidence="4">LL90</strain>
    </source>
</reference>
<feature type="domain" description="GST N-terminal" evidence="2">
    <location>
        <begin position="1"/>
        <end position="78"/>
    </location>
</feature>
<feature type="domain" description="GST C-terminal" evidence="3">
    <location>
        <begin position="85"/>
        <end position="218"/>
    </location>
</feature>
<dbReference type="SFLD" id="SFLDG00358">
    <property type="entry name" value="Main_(cytGST)"/>
    <property type="match status" value="1"/>
</dbReference>
<dbReference type="AlphaFoldDB" id="A0A6G8F1S5"/>